<reference evidence="3" key="1">
    <citation type="submission" date="2018-02" db="EMBL/GenBank/DDBJ databases">
        <title>Draft genome sequencing of Rhodococcus opacus KU647198.</title>
        <authorList>
            <person name="Zheng B.-X."/>
        </authorList>
    </citation>
    <scope>NUCLEOTIDE SEQUENCE [LARGE SCALE GENOMIC DNA]</scope>
    <source>
        <strain evidence="3">04-OD7</strain>
    </source>
</reference>
<dbReference type="Pfam" id="PF12802">
    <property type="entry name" value="MarR_2"/>
    <property type="match status" value="1"/>
</dbReference>
<dbReference type="PANTHER" id="PTHR33164:SF43">
    <property type="entry name" value="HTH-TYPE TRANSCRIPTIONAL REPRESSOR YETL"/>
    <property type="match status" value="1"/>
</dbReference>
<dbReference type="SUPFAM" id="SSF46785">
    <property type="entry name" value="Winged helix' DNA-binding domain"/>
    <property type="match status" value="1"/>
</dbReference>
<proteinExistence type="predicted"/>
<dbReference type="GO" id="GO:0006950">
    <property type="term" value="P:response to stress"/>
    <property type="evidence" value="ECO:0007669"/>
    <property type="project" value="TreeGrafter"/>
</dbReference>
<evidence type="ECO:0000313" key="3">
    <source>
        <dbReference type="Proteomes" id="UP000239290"/>
    </source>
</evidence>
<dbReference type="EMBL" id="PUIO01000009">
    <property type="protein sequence ID" value="PQP25104.1"/>
    <property type="molecule type" value="Genomic_DNA"/>
</dbReference>
<dbReference type="PROSITE" id="PS50995">
    <property type="entry name" value="HTH_MARR_2"/>
    <property type="match status" value="1"/>
</dbReference>
<feature type="domain" description="HTH marR-type" evidence="1">
    <location>
        <begin position="44"/>
        <end position="176"/>
    </location>
</feature>
<accession>A0A2S8JDH6</accession>
<dbReference type="Gene3D" id="1.10.10.10">
    <property type="entry name" value="Winged helix-like DNA-binding domain superfamily/Winged helix DNA-binding domain"/>
    <property type="match status" value="1"/>
</dbReference>
<name>A0A2S8JDH6_RHOOP</name>
<dbReference type="GO" id="GO:0003700">
    <property type="term" value="F:DNA-binding transcription factor activity"/>
    <property type="evidence" value="ECO:0007669"/>
    <property type="project" value="InterPro"/>
</dbReference>
<dbReference type="PANTHER" id="PTHR33164">
    <property type="entry name" value="TRANSCRIPTIONAL REGULATOR, MARR FAMILY"/>
    <property type="match status" value="1"/>
</dbReference>
<protein>
    <submittedName>
        <fullName evidence="2">MarR family transcriptional regulator</fullName>
    </submittedName>
</protein>
<dbReference type="InterPro" id="IPR000835">
    <property type="entry name" value="HTH_MarR-typ"/>
</dbReference>
<dbReference type="InterPro" id="IPR036390">
    <property type="entry name" value="WH_DNA-bd_sf"/>
</dbReference>
<dbReference type="InterPro" id="IPR039422">
    <property type="entry name" value="MarR/SlyA-like"/>
</dbReference>
<sequence>MRWQRATRHIRSSDMEVISDSDNLSTMTIEVLGDGTTQDVGGSPARVTYLVKRLESAVRRDLDAAMQAQGLTTPQYAALSILQRNPGLSSAQLARRSFVTAQSMQVMVAAFVRSGYVERHPDPDKQRVLRNYLTEAGLDVLARCEEAADHIEERMLAGLSRSQISRLRETMTTCVQNLTDGHHPAD</sequence>
<dbReference type="InterPro" id="IPR036388">
    <property type="entry name" value="WH-like_DNA-bd_sf"/>
</dbReference>
<evidence type="ECO:0000313" key="2">
    <source>
        <dbReference type="EMBL" id="PQP25104.1"/>
    </source>
</evidence>
<organism evidence="2 3">
    <name type="scientific">Rhodococcus opacus</name>
    <name type="common">Nocardia opaca</name>
    <dbReference type="NCBI Taxonomy" id="37919"/>
    <lineage>
        <taxon>Bacteria</taxon>
        <taxon>Bacillati</taxon>
        <taxon>Actinomycetota</taxon>
        <taxon>Actinomycetes</taxon>
        <taxon>Mycobacteriales</taxon>
        <taxon>Nocardiaceae</taxon>
        <taxon>Rhodococcus</taxon>
    </lineage>
</organism>
<comment type="caution">
    <text evidence="2">The sequence shown here is derived from an EMBL/GenBank/DDBJ whole genome shotgun (WGS) entry which is preliminary data.</text>
</comment>
<dbReference type="AlphaFoldDB" id="A0A2S8JDH6"/>
<dbReference type="SMART" id="SM00347">
    <property type="entry name" value="HTH_MARR"/>
    <property type="match status" value="1"/>
</dbReference>
<gene>
    <name evidence="2" type="ORF">C5613_09630</name>
</gene>
<evidence type="ECO:0000259" key="1">
    <source>
        <dbReference type="PROSITE" id="PS50995"/>
    </source>
</evidence>
<dbReference type="Proteomes" id="UP000239290">
    <property type="component" value="Unassembled WGS sequence"/>
</dbReference>